<dbReference type="PANTHER" id="PTHR33223:SF6">
    <property type="entry name" value="CCHC-TYPE DOMAIN-CONTAINING PROTEIN"/>
    <property type="match status" value="1"/>
</dbReference>
<keyword evidence="1" id="KW-0863">Zinc-finger</keyword>
<proteinExistence type="predicted"/>
<dbReference type="Gene3D" id="4.10.60.10">
    <property type="entry name" value="Zinc finger, CCHC-type"/>
    <property type="match status" value="1"/>
</dbReference>
<comment type="caution">
    <text evidence="4">The sequence shown here is derived from an EMBL/GenBank/DDBJ whole genome shotgun (WGS) entry which is preliminary data.</text>
</comment>
<keyword evidence="5" id="KW-1185">Reference proteome</keyword>
<reference evidence="4 5" key="1">
    <citation type="submission" date="2022-11" db="EMBL/GenBank/DDBJ databases">
        <title>Mucor velutinosus strain NIH1002 WGS.</title>
        <authorList>
            <person name="Subramanian P."/>
            <person name="Mullikin J.C."/>
            <person name="Segre J.A."/>
            <person name="Zelazny A.M."/>
        </authorList>
    </citation>
    <scope>NUCLEOTIDE SEQUENCE [LARGE SCALE GENOMIC DNA]</scope>
    <source>
        <strain evidence="4 5">NIH1002</strain>
    </source>
</reference>
<dbReference type="Pfam" id="PF00098">
    <property type="entry name" value="zf-CCHC"/>
    <property type="match status" value="1"/>
</dbReference>
<dbReference type="Proteomes" id="UP001304243">
    <property type="component" value="Unassembled WGS sequence"/>
</dbReference>
<dbReference type="PANTHER" id="PTHR33223">
    <property type="entry name" value="CCHC-TYPE DOMAIN-CONTAINING PROTEIN"/>
    <property type="match status" value="1"/>
</dbReference>
<dbReference type="GO" id="GO:0004190">
    <property type="term" value="F:aspartic-type endopeptidase activity"/>
    <property type="evidence" value="ECO:0007669"/>
    <property type="project" value="InterPro"/>
</dbReference>
<dbReference type="Pfam" id="PF03732">
    <property type="entry name" value="Retrotrans_gag"/>
    <property type="match status" value="1"/>
</dbReference>
<evidence type="ECO:0000313" key="4">
    <source>
        <dbReference type="EMBL" id="KAK4520135.1"/>
    </source>
</evidence>
<dbReference type="GO" id="GO:0003676">
    <property type="term" value="F:nucleic acid binding"/>
    <property type="evidence" value="ECO:0007669"/>
    <property type="project" value="InterPro"/>
</dbReference>
<dbReference type="InterPro" id="IPR036875">
    <property type="entry name" value="Znf_CCHC_sf"/>
</dbReference>
<dbReference type="GO" id="GO:0006508">
    <property type="term" value="P:proteolysis"/>
    <property type="evidence" value="ECO:0007669"/>
    <property type="project" value="InterPro"/>
</dbReference>
<dbReference type="EMBL" id="JASEJX010000011">
    <property type="protein sequence ID" value="KAK4520135.1"/>
    <property type="molecule type" value="Genomic_DNA"/>
</dbReference>
<evidence type="ECO:0000256" key="1">
    <source>
        <dbReference type="PROSITE-ProRule" id="PRU00047"/>
    </source>
</evidence>
<keyword evidence="1" id="KW-0479">Metal-binding</keyword>
<evidence type="ECO:0000259" key="3">
    <source>
        <dbReference type="PROSITE" id="PS50158"/>
    </source>
</evidence>
<gene>
    <name evidence="4" type="ORF">ATC70_008265</name>
</gene>
<organism evidence="4 5">
    <name type="scientific">Mucor velutinosus</name>
    <dbReference type="NCBI Taxonomy" id="708070"/>
    <lineage>
        <taxon>Eukaryota</taxon>
        <taxon>Fungi</taxon>
        <taxon>Fungi incertae sedis</taxon>
        <taxon>Mucoromycota</taxon>
        <taxon>Mucoromycotina</taxon>
        <taxon>Mucoromycetes</taxon>
        <taxon>Mucorales</taxon>
        <taxon>Mucorineae</taxon>
        <taxon>Mucoraceae</taxon>
        <taxon>Mucor</taxon>
    </lineage>
</organism>
<dbReference type="InterPro" id="IPR001969">
    <property type="entry name" value="Aspartic_peptidase_AS"/>
</dbReference>
<dbReference type="SUPFAM" id="SSF57756">
    <property type="entry name" value="Retrovirus zinc finger-like domains"/>
    <property type="match status" value="1"/>
</dbReference>
<protein>
    <recommendedName>
        <fullName evidence="3">CCHC-type domain-containing protein</fullName>
    </recommendedName>
</protein>
<dbReference type="PROSITE" id="PS00141">
    <property type="entry name" value="ASP_PROTEASE"/>
    <property type="match status" value="1"/>
</dbReference>
<evidence type="ECO:0000313" key="5">
    <source>
        <dbReference type="Proteomes" id="UP001304243"/>
    </source>
</evidence>
<evidence type="ECO:0000256" key="2">
    <source>
        <dbReference type="SAM" id="MobiDB-lite"/>
    </source>
</evidence>
<dbReference type="GO" id="GO:0008270">
    <property type="term" value="F:zinc ion binding"/>
    <property type="evidence" value="ECO:0007669"/>
    <property type="project" value="UniProtKB-KW"/>
</dbReference>
<keyword evidence="1" id="KW-0862">Zinc</keyword>
<accession>A0AAN7DQ62</accession>
<dbReference type="InterPro" id="IPR005162">
    <property type="entry name" value="Retrotrans_gag_dom"/>
</dbReference>
<feature type="region of interest" description="Disordered" evidence="2">
    <location>
        <begin position="247"/>
        <end position="267"/>
    </location>
</feature>
<dbReference type="InterPro" id="IPR001878">
    <property type="entry name" value="Znf_CCHC"/>
</dbReference>
<dbReference type="GeneID" id="89951951"/>
<feature type="domain" description="CCHC-type" evidence="3">
    <location>
        <begin position="274"/>
        <end position="289"/>
    </location>
</feature>
<name>A0AAN7DQ62_9FUNG</name>
<sequence length="395" mass="44569">MTEQDGSPLGTTGDSSDIIKLAEILKEVILAKTSKEDDFEFLERPKSYNGSRDPFIIESWIQTLEDFADIKKFDNDKIAKLGITLLTGAAKVWYQNLRLLNSAPTNWLHFKTELRAFFKPDNAISVARDRMRALRQKSTIAQYVQEFMTIKLSIQRMTDEEAVDKFLSGLRDPNARIHIKDSIYMEEPILTEAIRAAHNYEGNRLDSSSSISRGFSVDTMDLQVDDPMDLSVMERRELYNIMKSWNNSGGRGGQQHRGGRGGRARNGNRANVQCHNCEGFGHYMRDCPSEPRQQLNYAEAGNIDHGFDDASEDNKDFDYSAYLYCVLPTSKSYVELLVIVDTLIKKDLEFVMSAGKIDTKLPLYNGWVNGHLCSVLIDSGASANYISPKLSSVVT</sequence>
<dbReference type="AlphaFoldDB" id="A0AAN7DQ62"/>
<dbReference type="SMART" id="SM00343">
    <property type="entry name" value="ZnF_C2HC"/>
    <property type="match status" value="1"/>
</dbReference>
<dbReference type="PROSITE" id="PS50158">
    <property type="entry name" value="ZF_CCHC"/>
    <property type="match status" value="1"/>
</dbReference>
<dbReference type="RefSeq" id="XP_064686801.1">
    <property type="nucleotide sequence ID" value="XM_064827517.1"/>
</dbReference>